<accession>A0A4Q9M6Z5</accession>
<evidence type="ECO:0000313" key="2">
    <source>
        <dbReference type="EMBL" id="TBU21612.1"/>
    </source>
</evidence>
<organism evidence="2">
    <name type="scientific">Dichomitus squalens</name>
    <dbReference type="NCBI Taxonomy" id="114155"/>
    <lineage>
        <taxon>Eukaryota</taxon>
        <taxon>Fungi</taxon>
        <taxon>Dikarya</taxon>
        <taxon>Basidiomycota</taxon>
        <taxon>Agaricomycotina</taxon>
        <taxon>Agaricomycetes</taxon>
        <taxon>Polyporales</taxon>
        <taxon>Polyporaceae</taxon>
        <taxon>Dichomitus</taxon>
    </lineage>
</organism>
<gene>
    <name evidence="2" type="ORF">BD311DRAFT_812158</name>
</gene>
<feature type="compositionally biased region" description="Pro residues" evidence="1">
    <location>
        <begin position="115"/>
        <end position="128"/>
    </location>
</feature>
<dbReference type="AlphaFoldDB" id="A0A4Q9M6Z5"/>
<protein>
    <submittedName>
        <fullName evidence="2">Uncharacterized protein</fullName>
    </submittedName>
</protein>
<dbReference type="EMBL" id="ML143591">
    <property type="protein sequence ID" value="TBU21612.1"/>
    <property type="molecule type" value="Genomic_DNA"/>
</dbReference>
<evidence type="ECO:0000256" key="1">
    <source>
        <dbReference type="SAM" id="MobiDB-lite"/>
    </source>
</evidence>
<dbReference type="Proteomes" id="UP000292957">
    <property type="component" value="Unassembled WGS sequence"/>
</dbReference>
<feature type="compositionally biased region" description="Basic and acidic residues" evidence="1">
    <location>
        <begin position="222"/>
        <end position="253"/>
    </location>
</feature>
<feature type="region of interest" description="Disordered" evidence="1">
    <location>
        <begin position="115"/>
        <end position="265"/>
    </location>
</feature>
<sequence>MSSYSRSTAAVRAAPHALHRLLVEVANLPNDTYDRYLAQVASNPPLYNALIAIRGANGALSEVKKSLLLVEKMEERLTKARRQLTLSLDSTVDILARSPLETQIPGHWYELLPSLPPPGIRSPAPVPIPSSEQDHSSDGDDDTDDDTPPALHPLSPPSYHRGRLSQSSSQSSVPPRPRNHERSASPPPRRPSSARSLEDCLTSPLPSALGHPLSLAPDDDIFEKGFRGSREAYLHEQESKYGRDEDGEVREIDDYLGPLSDENNV</sequence>
<proteinExistence type="predicted"/>
<reference evidence="2" key="1">
    <citation type="submission" date="2019-01" db="EMBL/GenBank/DDBJ databases">
        <title>Draft genome sequences of three monokaryotic isolates of the white-rot basidiomycete fungus Dichomitus squalens.</title>
        <authorList>
            <consortium name="DOE Joint Genome Institute"/>
            <person name="Lopez S.C."/>
            <person name="Andreopoulos B."/>
            <person name="Pangilinan J."/>
            <person name="Lipzen A."/>
            <person name="Riley R."/>
            <person name="Ahrendt S."/>
            <person name="Ng V."/>
            <person name="Barry K."/>
            <person name="Daum C."/>
            <person name="Grigoriev I.V."/>
            <person name="Hilden K.S."/>
            <person name="Makela M.R."/>
            <person name="de Vries R.P."/>
        </authorList>
    </citation>
    <scope>NUCLEOTIDE SEQUENCE [LARGE SCALE GENOMIC DNA]</scope>
    <source>
        <strain evidence="2">OM18370.1</strain>
    </source>
</reference>
<name>A0A4Q9M6Z5_9APHY</name>